<feature type="compositionally biased region" description="Acidic residues" evidence="8">
    <location>
        <begin position="94"/>
        <end position="106"/>
    </location>
</feature>
<evidence type="ECO:0000256" key="6">
    <source>
        <dbReference type="ARBA" id="ARBA00022989"/>
    </source>
</evidence>
<dbReference type="EMBL" id="JAUDFV010000138">
    <property type="protein sequence ID" value="KAL2725213.1"/>
    <property type="molecule type" value="Genomic_DNA"/>
</dbReference>
<feature type="compositionally biased region" description="Basic and acidic residues" evidence="8">
    <location>
        <begin position="59"/>
        <end position="93"/>
    </location>
</feature>
<keyword evidence="4" id="KW-0547">Nucleotide-binding</keyword>
<organism evidence="12 13">
    <name type="scientific">Vespula squamosa</name>
    <name type="common">Southern yellow jacket</name>
    <name type="synonym">Wasp</name>
    <dbReference type="NCBI Taxonomy" id="30214"/>
    <lineage>
        <taxon>Eukaryota</taxon>
        <taxon>Metazoa</taxon>
        <taxon>Ecdysozoa</taxon>
        <taxon>Arthropoda</taxon>
        <taxon>Hexapoda</taxon>
        <taxon>Insecta</taxon>
        <taxon>Pterygota</taxon>
        <taxon>Neoptera</taxon>
        <taxon>Endopterygota</taxon>
        <taxon>Hymenoptera</taxon>
        <taxon>Apocrita</taxon>
        <taxon>Aculeata</taxon>
        <taxon>Vespoidea</taxon>
        <taxon>Vespidae</taxon>
        <taxon>Vespinae</taxon>
        <taxon>Vespula</taxon>
    </lineage>
</organism>
<keyword evidence="5 12" id="KW-0067">ATP-binding</keyword>
<evidence type="ECO:0000256" key="4">
    <source>
        <dbReference type="ARBA" id="ARBA00022741"/>
    </source>
</evidence>
<dbReference type="InterPro" id="IPR003593">
    <property type="entry name" value="AAA+_ATPase"/>
</dbReference>
<dbReference type="PANTHER" id="PTHR11384">
    <property type="entry name" value="ATP-BINDING CASSETTE, SUB-FAMILY D MEMBER"/>
    <property type="match status" value="1"/>
</dbReference>
<feature type="transmembrane region" description="Helical" evidence="9">
    <location>
        <begin position="201"/>
        <end position="221"/>
    </location>
</feature>
<dbReference type="GO" id="GO:0005524">
    <property type="term" value="F:ATP binding"/>
    <property type="evidence" value="ECO:0007669"/>
    <property type="project" value="UniProtKB-KW"/>
</dbReference>
<evidence type="ECO:0000256" key="5">
    <source>
        <dbReference type="ARBA" id="ARBA00022840"/>
    </source>
</evidence>
<dbReference type="Pfam" id="PF00005">
    <property type="entry name" value="ABC_tran"/>
    <property type="match status" value="1"/>
</dbReference>
<feature type="region of interest" description="Disordered" evidence="8">
    <location>
        <begin position="49"/>
        <end position="126"/>
    </location>
</feature>
<dbReference type="InterPro" id="IPR036640">
    <property type="entry name" value="ABC1_TM_sf"/>
</dbReference>
<dbReference type="Gene3D" id="1.20.1560.10">
    <property type="entry name" value="ABC transporter type 1, transmembrane domain"/>
    <property type="match status" value="1"/>
</dbReference>
<evidence type="ECO:0000256" key="7">
    <source>
        <dbReference type="ARBA" id="ARBA00023136"/>
    </source>
</evidence>
<evidence type="ECO:0000256" key="2">
    <source>
        <dbReference type="ARBA" id="ARBA00022448"/>
    </source>
</evidence>
<dbReference type="SUPFAM" id="SSF90123">
    <property type="entry name" value="ABC transporter transmembrane region"/>
    <property type="match status" value="1"/>
</dbReference>
<dbReference type="Gene3D" id="3.40.50.300">
    <property type="entry name" value="P-loop containing nucleotide triphosphate hydrolases"/>
    <property type="match status" value="1"/>
</dbReference>
<evidence type="ECO:0000256" key="8">
    <source>
        <dbReference type="SAM" id="MobiDB-lite"/>
    </source>
</evidence>
<comment type="similarity">
    <text evidence="1">Belongs to the ABC transporter superfamily. ABCD family. Peroxisomal fatty acyl CoA transporter (TC 3.A.1.203) subfamily.</text>
</comment>
<dbReference type="AlphaFoldDB" id="A0ABD2AX79"/>
<evidence type="ECO:0000259" key="11">
    <source>
        <dbReference type="PROSITE" id="PS50929"/>
    </source>
</evidence>
<dbReference type="SUPFAM" id="SSF52540">
    <property type="entry name" value="P-loop containing nucleoside triphosphate hydrolases"/>
    <property type="match status" value="1"/>
</dbReference>
<dbReference type="Proteomes" id="UP001607302">
    <property type="component" value="Unassembled WGS sequence"/>
</dbReference>
<feature type="domain" description="ABC transmembrane type-1" evidence="11">
    <location>
        <begin position="164"/>
        <end position="402"/>
    </location>
</feature>
<feature type="transmembrane region" description="Helical" evidence="9">
    <location>
        <begin position="22"/>
        <end position="43"/>
    </location>
</feature>
<dbReference type="InterPro" id="IPR003439">
    <property type="entry name" value="ABC_transporter-like_ATP-bd"/>
</dbReference>
<reference evidence="12 13" key="1">
    <citation type="journal article" date="2024" name="Ann. Entomol. Soc. Am.">
        <title>Genomic analyses of the southern and eastern yellowjacket wasps (Hymenoptera: Vespidae) reveal evolutionary signatures of social life.</title>
        <authorList>
            <person name="Catto M.A."/>
            <person name="Caine P.B."/>
            <person name="Orr S.E."/>
            <person name="Hunt B.G."/>
            <person name="Goodisman M.A.D."/>
        </authorList>
    </citation>
    <scope>NUCLEOTIDE SEQUENCE [LARGE SCALE GENOMIC DNA]</scope>
    <source>
        <strain evidence="12">233</strain>
        <tissue evidence="12">Head and thorax</tissue>
    </source>
</reference>
<feature type="transmembrane region" description="Helical" evidence="9">
    <location>
        <begin position="400"/>
        <end position="420"/>
    </location>
</feature>
<dbReference type="PROSITE" id="PS50893">
    <property type="entry name" value="ABC_TRANSPORTER_2"/>
    <property type="match status" value="1"/>
</dbReference>
<dbReference type="CDD" id="cd03223">
    <property type="entry name" value="ABCD_peroxisomal_ALDP"/>
    <property type="match status" value="1"/>
</dbReference>
<feature type="domain" description="ABC transporter" evidence="10">
    <location>
        <begin position="541"/>
        <end position="773"/>
    </location>
</feature>
<keyword evidence="3 9" id="KW-0812">Transmembrane</keyword>
<feature type="compositionally biased region" description="Basic and acidic residues" evidence="8">
    <location>
        <begin position="113"/>
        <end position="126"/>
    </location>
</feature>
<evidence type="ECO:0000313" key="12">
    <source>
        <dbReference type="EMBL" id="KAL2725213.1"/>
    </source>
</evidence>
<evidence type="ECO:0000256" key="3">
    <source>
        <dbReference type="ARBA" id="ARBA00022692"/>
    </source>
</evidence>
<evidence type="ECO:0000256" key="9">
    <source>
        <dbReference type="SAM" id="Phobius"/>
    </source>
</evidence>
<evidence type="ECO:0000256" key="1">
    <source>
        <dbReference type="ARBA" id="ARBA00008575"/>
    </source>
</evidence>
<dbReference type="InterPro" id="IPR011527">
    <property type="entry name" value="ABC1_TM_dom"/>
</dbReference>
<evidence type="ECO:0000259" key="10">
    <source>
        <dbReference type="PROSITE" id="PS50893"/>
    </source>
</evidence>
<dbReference type="Pfam" id="PF06472">
    <property type="entry name" value="ABC_membrane_2"/>
    <property type="match status" value="1"/>
</dbReference>
<gene>
    <name evidence="12" type="ORF">V1478_007886</name>
</gene>
<proteinExistence type="inferred from homology"/>
<accession>A0ABD2AX79</accession>
<feature type="transmembrane region" description="Helical" evidence="9">
    <location>
        <begin position="159"/>
        <end position="181"/>
    </location>
</feature>
<dbReference type="PROSITE" id="PS50929">
    <property type="entry name" value="ABC_TM1F"/>
    <property type="match status" value="1"/>
</dbReference>
<evidence type="ECO:0000313" key="13">
    <source>
        <dbReference type="Proteomes" id="UP001607302"/>
    </source>
</evidence>
<sequence length="808" mass="90989">MSIFSKLIDKTSNKYGIRQERLTHGVAGVVTVLYFLKIGYPFLVAKVRQRRHRPTTANEQRKDEDDRSRNDSKRRGKNKNDGKFNRDEDRRYNDDDEDDDDDDDDGGNGNDIKSIETKEKKNDDTKKKEKIVGLDRAFLKQLITLLRIMVPSWRSRESGLLACATLTLLARTFLSVYVATLEGQIVKRIVLKDIRGFVYMMARWFAIAFPATFVNSAIRYLEGRLALNFRERLVEHAYKMYLSQQTYYRVIALDTRLAGLEQRLTDDLSELAGSVAHLYSSLTKPLLDCALVGIALISFSLNMGARTIPGPLLALVVITLTGQVLRLASPRFGQLVAEEATRRGRLREAHARISAHAEEIAFYGGHQTEHRYLTTAYKSLVTHLRRILAKKLWYVMLEQFLMKYLWSGTGLVLIALPLLYNSGNGSQKNGMKIDGDGAVSERTRYLTTSKNLLMSGADAVERLMVSYKELVALAGYAARVNEMFEVFKDAALCKYQRNVVVNGTLRTNNGNASHPEKIAIEFKDGNPVIKGIVRESNDGSISLINVPIVTPNCEIIVPSLTMTIRPGDHLLITGPNGCGKSSLFRIISGLWPVYDGTLIRPNENYAVRGGRPSLFYIPQKPYMTVGCLRDQIIYPAASETEDCSDEELIKLLDEVDLKGLVEREPDGLNALGDWDSTLSGGEKQRLAITRLFYHAPQYALLDECTSAVSIEAEGIMYETAKKRGITLLTITHRLSSLSKYHKLLLRFDGEGSWTLGPLENVDNVVNLLNHNQTQDNDNQLNQDIKTGHYQMFHELRETHTEDTYVGIS</sequence>
<dbReference type="InterPro" id="IPR050835">
    <property type="entry name" value="ABC_transporter_sub-D"/>
</dbReference>
<name>A0ABD2AX79_VESSQ</name>
<keyword evidence="6 9" id="KW-1133">Transmembrane helix</keyword>
<comment type="caution">
    <text evidence="12">The sequence shown here is derived from an EMBL/GenBank/DDBJ whole genome shotgun (WGS) entry which is preliminary data.</text>
</comment>
<dbReference type="InterPro" id="IPR027417">
    <property type="entry name" value="P-loop_NTPase"/>
</dbReference>
<keyword evidence="2" id="KW-0813">Transport</keyword>
<protein>
    <submittedName>
        <fullName evidence="12">ATP-binding cassette sub-family D member isoform X1</fullName>
    </submittedName>
</protein>
<keyword evidence="13" id="KW-1185">Reference proteome</keyword>
<dbReference type="SMART" id="SM00382">
    <property type="entry name" value="AAA"/>
    <property type="match status" value="1"/>
</dbReference>
<keyword evidence="7 9" id="KW-0472">Membrane</keyword>
<dbReference type="PANTHER" id="PTHR11384:SF67">
    <property type="entry name" value="ATP-BINDING CASSETTE SUB-FAMILY D MEMBER 1"/>
    <property type="match status" value="1"/>
</dbReference>